<evidence type="ECO:0000313" key="2">
    <source>
        <dbReference type="EMBL" id="QOS13124.1"/>
    </source>
</evidence>
<accession>A0A871BK67</accession>
<dbReference type="AlphaFoldDB" id="A0A871BK67"/>
<organism evidence="2 3">
    <name type="scientific">Haloferax gibbonsii</name>
    <dbReference type="NCBI Taxonomy" id="35746"/>
    <lineage>
        <taxon>Archaea</taxon>
        <taxon>Methanobacteriati</taxon>
        <taxon>Methanobacteriota</taxon>
        <taxon>Stenosarchaea group</taxon>
        <taxon>Halobacteria</taxon>
        <taxon>Halobacteriales</taxon>
        <taxon>Haloferacaceae</taxon>
        <taxon>Haloferax</taxon>
    </lineage>
</organism>
<reference evidence="2" key="1">
    <citation type="journal article" date="2021" name="Front. Microbiol.">
        <title>Cellular and Genomic Properties of Haloferax gibbonsii LR2-5, the Host of Euryarchaeal Virus HFTV1.</title>
        <authorList>
            <person name="Tittes C."/>
            <person name="Schwarzer S."/>
            <person name="Pfeiffer F."/>
            <person name="Dyall-Smith M."/>
            <person name="Rodriguez-Franco M."/>
            <person name="Oksanen H.M."/>
            <person name="Quax T.E.F."/>
        </authorList>
    </citation>
    <scope>NUCLEOTIDE SEQUENCE</scope>
    <source>
        <strain evidence="2">LR2-5</strain>
    </source>
</reference>
<evidence type="ECO:0000256" key="1">
    <source>
        <dbReference type="SAM" id="MobiDB-lite"/>
    </source>
</evidence>
<evidence type="ECO:0000313" key="3">
    <source>
        <dbReference type="Proteomes" id="UP000663064"/>
    </source>
</evidence>
<feature type="region of interest" description="Disordered" evidence="1">
    <location>
        <begin position="19"/>
        <end position="45"/>
    </location>
</feature>
<sequence length="45" mass="4520">MRELLGSLCVEYAVLENDGPDGIPASASEREVVGGVSGANGPDGM</sequence>
<proteinExistence type="predicted"/>
<gene>
    <name evidence="2" type="ORF">HfgLR_14980</name>
</gene>
<dbReference type="Proteomes" id="UP000663064">
    <property type="component" value="Chromosome"/>
</dbReference>
<dbReference type="EMBL" id="CP063205">
    <property type="protein sequence ID" value="QOS13124.1"/>
    <property type="molecule type" value="Genomic_DNA"/>
</dbReference>
<name>A0A871BK67_HALGI</name>
<protein>
    <submittedName>
        <fullName evidence="2">Uncharacterized protein</fullName>
    </submittedName>
</protein>
<feature type="compositionally biased region" description="Gly residues" evidence="1">
    <location>
        <begin position="35"/>
        <end position="45"/>
    </location>
</feature>